<dbReference type="Pfam" id="PF00172">
    <property type="entry name" value="Zn_clus"/>
    <property type="match status" value="1"/>
</dbReference>
<evidence type="ECO:0000256" key="1">
    <source>
        <dbReference type="ARBA" id="ARBA00004123"/>
    </source>
</evidence>
<dbReference type="Proteomes" id="UP000230002">
    <property type="component" value="Unassembled WGS sequence"/>
</dbReference>
<name>A0A2G8RMG3_9APHY</name>
<feature type="compositionally biased region" description="Polar residues" evidence="3">
    <location>
        <begin position="171"/>
        <end position="182"/>
    </location>
</feature>
<dbReference type="SUPFAM" id="SSF57701">
    <property type="entry name" value="Zn2/Cys6 DNA-binding domain"/>
    <property type="match status" value="1"/>
</dbReference>
<dbReference type="GO" id="GO:0008270">
    <property type="term" value="F:zinc ion binding"/>
    <property type="evidence" value="ECO:0007669"/>
    <property type="project" value="InterPro"/>
</dbReference>
<accession>A0A2G8RMG3</accession>
<dbReference type="PANTHER" id="PTHR31001">
    <property type="entry name" value="UNCHARACTERIZED TRANSCRIPTIONAL REGULATORY PROTEIN"/>
    <property type="match status" value="1"/>
</dbReference>
<organism evidence="5 6">
    <name type="scientific">Ganoderma sinense ZZ0214-1</name>
    <dbReference type="NCBI Taxonomy" id="1077348"/>
    <lineage>
        <taxon>Eukaryota</taxon>
        <taxon>Fungi</taxon>
        <taxon>Dikarya</taxon>
        <taxon>Basidiomycota</taxon>
        <taxon>Agaricomycotina</taxon>
        <taxon>Agaricomycetes</taxon>
        <taxon>Polyporales</taxon>
        <taxon>Polyporaceae</taxon>
        <taxon>Ganoderma</taxon>
    </lineage>
</organism>
<dbReference type="OrthoDB" id="2269373at2759"/>
<evidence type="ECO:0000313" key="6">
    <source>
        <dbReference type="Proteomes" id="UP000230002"/>
    </source>
</evidence>
<evidence type="ECO:0000256" key="3">
    <source>
        <dbReference type="SAM" id="MobiDB-lite"/>
    </source>
</evidence>
<dbReference type="AlphaFoldDB" id="A0A2G8RMG3"/>
<dbReference type="EMBL" id="AYKW01000069">
    <property type="protein sequence ID" value="PIL22705.1"/>
    <property type="molecule type" value="Genomic_DNA"/>
</dbReference>
<dbReference type="CDD" id="cd00067">
    <property type="entry name" value="GAL4"/>
    <property type="match status" value="1"/>
</dbReference>
<dbReference type="InterPro" id="IPR036864">
    <property type="entry name" value="Zn2-C6_fun-type_DNA-bd_sf"/>
</dbReference>
<feature type="compositionally biased region" description="Low complexity" evidence="3">
    <location>
        <begin position="345"/>
        <end position="360"/>
    </location>
</feature>
<dbReference type="GO" id="GO:0005634">
    <property type="term" value="C:nucleus"/>
    <property type="evidence" value="ECO:0007669"/>
    <property type="project" value="UniProtKB-SubCell"/>
</dbReference>
<feature type="compositionally biased region" description="Low complexity" evidence="3">
    <location>
        <begin position="216"/>
        <end position="230"/>
    </location>
</feature>
<comment type="subcellular location">
    <subcellularLocation>
        <location evidence="1">Nucleus</location>
    </subcellularLocation>
</comment>
<feature type="region of interest" description="Disordered" evidence="3">
    <location>
        <begin position="329"/>
        <end position="371"/>
    </location>
</feature>
<feature type="domain" description="Zn(2)-C6 fungal-type" evidence="4">
    <location>
        <begin position="47"/>
        <end position="78"/>
    </location>
</feature>
<dbReference type="PROSITE" id="PS00463">
    <property type="entry name" value="ZN2_CY6_FUNGAL_1"/>
    <property type="match status" value="1"/>
</dbReference>
<gene>
    <name evidence="5" type="ORF">GSI_15398</name>
</gene>
<dbReference type="Gene3D" id="4.10.240.10">
    <property type="entry name" value="Zn(2)-C6 fungal-type DNA-binding domain"/>
    <property type="match status" value="1"/>
</dbReference>
<dbReference type="PROSITE" id="PS50048">
    <property type="entry name" value="ZN2_CY6_FUNGAL_2"/>
    <property type="match status" value="1"/>
</dbReference>
<dbReference type="InterPro" id="IPR001138">
    <property type="entry name" value="Zn2Cys6_DnaBD"/>
</dbReference>
<proteinExistence type="predicted"/>
<feature type="region of interest" description="Disordered" evidence="3">
    <location>
        <begin position="119"/>
        <end position="230"/>
    </location>
</feature>
<protein>
    <submittedName>
        <fullName evidence="5">Transcription factor</fullName>
    </submittedName>
</protein>
<dbReference type="PANTHER" id="PTHR31001:SF81">
    <property type="entry name" value="ZN(II)2CYS6 TRANSCRIPTION FACTOR"/>
    <property type="match status" value="1"/>
</dbReference>
<dbReference type="GO" id="GO:0000981">
    <property type="term" value="F:DNA-binding transcription factor activity, RNA polymerase II-specific"/>
    <property type="evidence" value="ECO:0007669"/>
    <property type="project" value="InterPro"/>
</dbReference>
<evidence type="ECO:0000259" key="4">
    <source>
        <dbReference type="PROSITE" id="PS50048"/>
    </source>
</evidence>
<reference evidence="5 6" key="1">
    <citation type="journal article" date="2015" name="Sci. Rep.">
        <title>Chromosome-level genome map provides insights into diverse defense mechanisms in the medicinal fungus Ganoderma sinense.</title>
        <authorList>
            <person name="Zhu Y."/>
            <person name="Xu J."/>
            <person name="Sun C."/>
            <person name="Zhou S."/>
            <person name="Xu H."/>
            <person name="Nelson D.R."/>
            <person name="Qian J."/>
            <person name="Song J."/>
            <person name="Luo H."/>
            <person name="Xiang L."/>
            <person name="Li Y."/>
            <person name="Xu Z."/>
            <person name="Ji A."/>
            <person name="Wang L."/>
            <person name="Lu S."/>
            <person name="Hayward A."/>
            <person name="Sun W."/>
            <person name="Li X."/>
            <person name="Schwartz D.C."/>
            <person name="Wang Y."/>
            <person name="Chen S."/>
        </authorList>
    </citation>
    <scope>NUCLEOTIDE SEQUENCE [LARGE SCALE GENOMIC DNA]</scope>
    <source>
        <strain evidence="5 6">ZZ0214-1</strain>
    </source>
</reference>
<feature type="compositionally biased region" description="Basic and acidic residues" evidence="3">
    <location>
        <begin position="146"/>
        <end position="155"/>
    </location>
</feature>
<dbReference type="STRING" id="1077348.A0A2G8RMG3"/>
<dbReference type="InterPro" id="IPR050613">
    <property type="entry name" value="Sec_Metabolite_Reg"/>
</dbReference>
<evidence type="ECO:0000313" key="5">
    <source>
        <dbReference type="EMBL" id="PIL22705.1"/>
    </source>
</evidence>
<sequence length="405" mass="44636">MTMSSAAVLPQDALPQPLQFKGEIMDFDLAGLEVDHRKRRRNRTTQSCLNCHTSKRKCDRKRPCQRCIQLGLTGLCVYEVDDPALRDDPNIDENTRLRNRIAELESLVRELRGKPHPKWAEPNFCDGDANEKWHSRSSRRLQYQKLPRDRHDDGQHLQGANGRGPPAIKTEQANDPSQQNLYRFTPSPTHPTVDGSSGHSYGLYRQQAHGHGQGVYSPADDSSCYSSPSSASVMTYSEARHGAHGVTNGEHYYQQEQAHQQYVHAQTPPCPCLTNPAAGNALIGLTTQLQNTAVLLRQLPEHNTARQTCAIVRRVTELTDIMHGNTVAGGSSYEGLSTPTETELSMSPISTSSQSSMGASAPGMHEQWPGAASMAQSAAGYDSYFPVAATQPEHAAVFHKTYHIS</sequence>
<keyword evidence="6" id="KW-1185">Reference proteome</keyword>
<evidence type="ECO:0000256" key="2">
    <source>
        <dbReference type="ARBA" id="ARBA00023242"/>
    </source>
</evidence>
<feature type="compositionally biased region" description="Polar residues" evidence="3">
    <location>
        <begin position="334"/>
        <end position="344"/>
    </location>
</feature>
<keyword evidence="2" id="KW-0539">Nucleus</keyword>
<dbReference type="SMART" id="SM00066">
    <property type="entry name" value="GAL4"/>
    <property type="match status" value="1"/>
</dbReference>
<comment type="caution">
    <text evidence="5">The sequence shown here is derived from an EMBL/GenBank/DDBJ whole genome shotgun (WGS) entry which is preliminary data.</text>
</comment>